<name>A0ABR5A5E7_9BACL</name>
<evidence type="ECO:0000313" key="1">
    <source>
        <dbReference type="EMBL" id="KIL36216.1"/>
    </source>
</evidence>
<gene>
    <name evidence="1" type="ORF">SD71_09730</name>
</gene>
<evidence type="ECO:0000313" key="2">
    <source>
        <dbReference type="Proteomes" id="UP000054526"/>
    </source>
</evidence>
<dbReference type="Proteomes" id="UP000054526">
    <property type="component" value="Unassembled WGS sequence"/>
</dbReference>
<accession>A0ABR5A5E7</accession>
<protein>
    <submittedName>
        <fullName evidence="1">Uncharacterized protein</fullName>
    </submittedName>
</protein>
<keyword evidence="2" id="KW-1185">Reference proteome</keyword>
<reference evidence="1 2" key="1">
    <citation type="submission" date="2014-12" db="EMBL/GenBank/DDBJ databases">
        <title>Draft genome sequence of Cohnella kolymensis strain B-2846.</title>
        <authorList>
            <person name="Karlyshev A.V."/>
            <person name="Kudryashova E.B."/>
        </authorList>
    </citation>
    <scope>NUCLEOTIDE SEQUENCE [LARGE SCALE GENOMIC DNA]</scope>
    <source>
        <strain evidence="1 2">VKM B-2846</strain>
    </source>
</reference>
<comment type="caution">
    <text evidence="1">The sequence shown here is derived from an EMBL/GenBank/DDBJ whole genome shotgun (WGS) entry which is preliminary data.</text>
</comment>
<dbReference type="RefSeq" id="WP_041062185.1">
    <property type="nucleotide sequence ID" value="NZ_JXAL01000014.1"/>
</dbReference>
<organism evidence="1 2">
    <name type="scientific">Cohnella kolymensis</name>
    <dbReference type="NCBI Taxonomy" id="1590652"/>
    <lineage>
        <taxon>Bacteria</taxon>
        <taxon>Bacillati</taxon>
        <taxon>Bacillota</taxon>
        <taxon>Bacilli</taxon>
        <taxon>Bacillales</taxon>
        <taxon>Paenibacillaceae</taxon>
        <taxon>Cohnella</taxon>
    </lineage>
</organism>
<proteinExistence type="predicted"/>
<dbReference type="EMBL" id="JXAL01000014">
    <property type="protein sequence ID" value="KIL36216.1"/>
    <property type="molecule type" value="Genomic_DNA"/>
</dbReference>
<sequence length="90" mass="9785">MNQRILNAIGETLLVKGNCPFDTGCRFGSGNLCSASDDTLAKKIQALKEKINDSPQSLAVDVTVNPSKWHCENVLSVQFIDTDDIGLMTE</sequence>